<evidence type="ECO:0008006" key="3">
    <source>
        <dbReference type="Google" id="ProtNLM"/>
    </source>
</evidence>
<name>A0ABW0K5U3_9BACL</name>
<dbReference type="RefSeq" id="WP_270878339.1">
    <property type="nucleotide sequence ID" value="NZ_JAQFVF010000018.1"/>
</dbReference>
<reference evidence="2" key="1">
    <citation type="journal article" date="2019" name="Int. J. Syst. Evol. Microbiol.">
        <title>The Global Catalogue of Microorganisms (GCM) 10K type strain sequencing project: providing services to taxonomists for standard genome sequencing and annotation.</title>
        <authorList>
            <consortium name="The Broad Institute Genomics Platform"/>
            <consortium name="The Broad Institute Genome Sequencing Center for Infectious Disease"/>
            <person name="Wu L."/>
            <person name="Ma J."/>
        </authorList>
    </citation>
    <scope>NUCLEOTIDE SEQUENCE [LARGE SCALE GENOMIC DNA]</scope>
    <source>
        <strain evidence="2">KACC 11904</strain>
    </source>
</reference>
<dbReference type="Proteomes" id="UP001596044">
    <property type="component" value="Unassembled WGS sequence"/>
</dbReference>
<evidence type="ECO:0000313" key="1">
    <source>
        <dbReference type="EMBL" id="MFC5448679.1"/>
    </source>
</evidence>
<protein>
    <recommendedName>
        <fullName evidence="3">Nucleotidyltransferase family protein</fullName>
    </recommendedName>
</protein>
<accession>A0ABW0K5U3</accession>
<dbReference type="Gene3D" id="3.30.460.40">
    <property type="match status" value="1"/>
</dbReference>
<dbReference type="InterPro" id="IPR043519">
    <property type="entry name" value="NT_sf"/>
</dbReference>
<dbReference type="SUPFAM" id="SSF81301">
    <property type="entry name" value="Nucleotidyltransferase"/>
    <property type="match status" value="1"/>
</dbReference>
<keyword evidence="2" id="KW-1185">Reference proteome</keyword>
<organism evidence="1 2">
    <name type="scientific">Paenibacillus aestuarii</name>
    <dbReference type="NCBI Taxonomy" id="516965"/>
    <lineage>
        <taxon>Bacteria</taxon>
        <taxon>Bacillati</taxon>
        <taxon>Bacillota</taxon>
        <taxon>Bacilli</taxon>
        <taxon>Bacillales</taxon>
        <taxon>Paenibacillaceae</taxon>
        <taxon>Paenibacillus</taxon>
    </lineage>
</organism>
<proteinExistence type="predicted"/>
<evidence type="ECO:0000313" key="2">
    <source>
        <dbReference type="Proteomes" id="UP001596044"/>
    </source>
</evidence>
<sequence length="173" mass="19212">MEPAIRHLHAVTEALQQEGIPYSLGGSGLLHALGLTDTVHDWDVMTEAPKEQVLKALLHLDVQEKPCGDYPFGTEYKLLVHSDHPQVEILGHFSIYTEKGRCKLPNISSGLWNGVQVGSPEVWCVAYALMNRRDKSDLLLSFLREKGANQQILQMLKNEPLADESAASLLSLE</sequence>
<comment type="caution">
    <text evidence="1">The sequence shown here is derived from an EMBL/GenBank/DDBJ whole genome shotgun (WGS) entry which is preliminary data.</text>
</comment>
<gene>
    <name evidence="1" type="ORF">ACFPOG_10420</name>
</gene>
<dbReference type="EMBL" id="JBHSMJ010000009">
    <property type="protein sequence ID" value="MFC5448679.1"/>
    <property type="molecule type" value="Genomic_DNA"/>
</dbReference>